<feature type="non-terminal residue" evidence="1">
    <location>
        <position position="1"/>
    </location>
</feature>
<gene>
    <name evidence="1" type="ORF">ACFPOF_10030</name>
</gene>
<reference evidence="2" key="1">
    <citation type="journal article" date="2019" name="Int. J. Syst. Evol. Microbiol.">
        <title>The Global Catalogue of Microorganisms (GCM) 10K type strain sequencing project: providing services to taxonomists for standard genome sequencing and annotation.</title>
        <authorList>
            <consortium name="The Broad Institute Genomics Platform"/>
            <consortium name="The Broad Institute Genome Sequencing Center for Infectious Disease"/>
            <person name="Wu L."/>
            <person name="Ma J."/>
        </authorList>
    </citation>
    <scope>NUCLEOTIDE SEQUENCE [LARGE SCALE GENOMIC DNA]</scope>
    <source>
        <strain evidence="2">CGMCC 1.18575</strain>
    </source>
</reference>
<accession>A0ABW0HRL2</accession>
<evidence type="ECO:0008006" key="3">
    <source>
        <dbReference type="Google" id="ProtNLM"/>
    </source>
</evidence>
<keyword evidence="2" id="KW-1185">Reference proteome</keyword>
<evidence type="ECO:0000313" key="2">
    <source>
        <dbReference type="Proteomes" id="UP001596113"/>
    </source>
</evidence>
<evidence type="ECO:0000313" key="1">
    <source>
        <dbReference type="EMBL" id="MFC5403068.1"/>
    </source>
</evidence>
<organism evidence="1 2">
    <name type="scientific">Cohnella soli</name>
    <dbReference type="NCBI Taxonomy" id="425005"/>
    <lineage>
        <taxon>Bacteria</taxon>
        <taxon>Bacillati</taxon>
        <taxon>Bacillota</taxon>
        <taxon>Bacilli</taxon>
        <taxon>Bacillales</taxon>
        <taxon>Paenibacillaceae</taxon>
        <taxon>Cohnella</taxon>
    </lineage>
</organism>
<comment type="caution">
    <text evidence="1">The sequence shown here is derived from an EMBL/GenBank/DDBJ whole genome shotgun (WGS) entry which is preliminary data.</text>
</comment>
<proteinExistence type="predicted"/>
<name>A0ABW0HRL2_9BACL</name>
<dbReference type="Proteomes" id="UP001596113">
    <property type="component" value="Unassembled WGS sequence"/>
</dbReference>
<protein>
    <recommendedName>
        <fullName evidence="3">Transposase</fullName>
    </recommendedName>
</protein>
<dbReference type="EMBL" id="JBHSMI010000020">
    <property type="protein sequence ID" value="MFC5403068.1"/>
    <property type="molecule type" value="Genomic_DNA"/>
</dbReference>
<sequence>ATPEGLSAIRLASIIGTTYKTAWLICHKIRHAMMASDAKELLTGNVRINWGVYGHPHNPTVFRHPQEQPLLVGGSLQENEQFAHLKIKQVPEQYLHYDRIVPHAGYWFKQLYVAPSVTDLTIVVQKFSIHRNRTLIRLANQAAAWINRTFNGIGPKHLQAYLDQYCFGYNCKQAGASAFVKLLTTCAITKTITYPLLIQRADYSIKNKLAYERLLREAG</sequence>